<reference evidence="1" key="1">
    <citation type="journal article" date="2011" name="Environ. Microbiol. Rep.">
        <title>Pseudomonas fluorescens BBc6R8 type III secretion mutants no longer promote ectomycorrhizal symbiosis.</title>
        <authorList>
            <person name="Cusano A.M."/>
            <person name="Burlinson P.R."/>
            <person name="Deveau A."/>
            <person name="Vion P."/>
            <person name="Uroz S."/>
            <person name="Preston G.M."/>
            <person name="Frey-Klett P."/>
        </authorList>
    </citation>
    <scope>NUCLEOTIDE SEQUENCE</scope>
    <source>
        <strain evidence="1">BBc6R8</strain>
    </source>
</reference>
<protein>
    <submittedName>
        <fullName evidence="1">Putative negative regulator of hrp expression RspV</fullName>
    </submittedName>
</protein>
<accession>F1BCG8</accession>
<sequence length="119" mass="12658">MGPNDTSSRQVFLDNLVGGKDAHLSLGPGISVCRLKAGGKPGLALLVDRGALEAGQLERVLERLFEQAVAFDGCFACLDAKDALVIWHALPAGAEEADDIIGKLLSLGCLDMLDVHRYR</sequence>
<proteinExistence type="predicted"/>
<dbReference type="EMBL" id="HM752578">
    <property type="protein sequence ID" value="ADX60336.1"/>
    <property type="molecule type" value="Genomic_DNA"/>
</dbReference>
<dbReference type="AlphaFoldDB" id="F1BCG8"/>
<name>F1BCG8_PSEFL</name>
<gene>
    <name evidence="1" type="primary">rspV</name>
</gene>
<evidence type="ECO:0000313" key="1">
    <source>
        <dbReference type="EMBL" id="ADX60336.1"/>
    </source>
</evidence>
<organism evidence="1">
    <name type="scientific">Pseudomonas fluorescens</name>
    <dbReference type="NCBI Taxonomy" id="294"/>
    <lineage>
        <taxon>Bacteria</taxon>
        <taxon>Pseudomonadati</taxon>
        <taxon>Pseudomonadota</taxon>
        <taxon>Gammaproteobacteria</taxon>
        <taxon>Pseudomonadales</taxon>
        <taxon>Pseudomonadaceae</taxon>
        <taxon>Pseudomonas</taxon>
    </lineage>
</organism>